<dbReference type="KEGG" id="smao:CAG99_04855"/>
<dbReference type="CDD" id="cd05379">
    <property type="entry name" value="CAP_bacterial"/>
    <property type="match status" value="1"/>
</dbReference>
<evidence type="ECO:0000313" key="4">
    <source>
        <dbReference type="Proteomes" id="UP000194218"/>
    </source>
</evidence>
<dbReference type="SUPFAM" id="SSF55797">
    <property type="entry name" value="PR-1-like"/>
    <property type="match status" value="1"/>
</dbReference>
<reference evidence="3 4" key="1">
    <citation type="submission" date="2017-05" db="EMBL/GenBank/DDBJ databases">
        <title>Complete genome sequence of Streptomyces sp. SCSIO 03032 revealed the diverse biosynthetic pathways for its bioactive secondary metabolites.</title>
        <authorList>
            <person name="Ma L."/>
            <person name="Zhu Y."/>
            <person name="Zhang W."/>
            <person name="Zhang G."/>
            <person name="Tian X."/>
            <person name="Zhang S."/>
            <person name="Zhang C."/>
        </authorList>
    </citation>
    <scope>NUCLEOTIDE SEQUENCE [LARGE SCALE GENOMIC DNA]</scope>
    <source>
        <strain evidence="3 4">SCSIO 03032</strain>
    </source>
</reference>
<dbReference type="InterPro" id="IPR014044">
    <property type="entry name" value="CAP_dom"/>
</dbReference>
<dbReference type="Proteomes" id="UP000194218">
    <property type="component" value="Chromosome"/>
</dbReference>
<dbReference type="RefSeq" id="WP_086157774.1">
    <property type="nucleotide sequence ID" value="NZ_CP021121.1"/>
</dbReference>
<dbReference type="EMBL" id="CP021121">
    <property type="protein sequence ID" value="ARQ68262.1"/>
    <property type="molecule type" value="Genomic_DNA"/>
</dbReference>
<dbReference type="InterPro" id="IPR035940">
    <property type="entry name" value="CAP_sf"/>
</dbReference>
<proteinExistence type="predicted"/>
<gene>
    <name evidence="3" type="ORF">CAG99_04855</name>
</gene>
<feature type="compositionally biased region" description="Gly residues" evidence="1">
    <location>
        <begin position="33"/>
        <end position="43"/>
    </location>
</feature>
<feature type="domain" description="SCP" evidence="2">
    <location>
        <begin position="162"/>
        <end position="276"/>
    </location>
</feature>
<name>A0A1W7CU40_9ACTN</name>
<keyword evidence="4" id="KW-1185">Reference proteome</keyword>
<evidence type="ECO:0000259" key="2">
    <source>
        <dbReference type="Pfam" id="PF00188"/>
    </source>
</evidence>
<dbReference type="PANTHER" id="PTHR31157">
    <property type="entry name" value="SCP DOMAIN-CONTAINING PROTEIN"/>
    <property type="match status" value="1"/>
</dbReference>
<dbReference type="Gene3D" id="3.40.33.10">
    <property type="entry name" value="CAP"/>
    <property type="match status" value="1"/>
</dbReference>
<organism evidence="3 4">
    <name type="scientific">Streptomyces marincola</name>
    <dbReference type="NCBI Taxonomy" id="2878388"/>
    <lineage>
        <taxon>Bacteria</taxon>
        <taxon>Bacillati</taxon>
        <taxon>Actinomycetota</taxon>
        <taxon>Actinomycetes</taxon>
        <taxon>Kitasatosporales</taxon>
        <taxon>Streptomycetaceae</taxon>
        <taxon>Streptomyces</taxon>
    </lineage>
</organism>
<feature type="compositionally biased region" description="Pro residues" evidence="1">
    <location>
        <begin position="106"/>
        <end position="116"/>
    </location>
</feature>
<evidence type="ECO:0000313" key="3">
    <source>
        <dbReference type="EMBL" id="ARQ68262.1"/>
    </source>
</evidence>
<feature type="compositionally biased region" description="Acidic residues" evidence="1">
    <location>
        <begin position="80"/>
        <end position="101"/>
    </location>
</feature>
<dbReference type="Pfam" id="PF00188">
    <property type="entry name" value="CAP"/>
    <property type="match status" value="1"/>
</dbReference>
<sequence>MGRHRRRRGHARTGLIGASAALTVGAVAVGTGLLPGIGDGLNGVGTDDVRAQDQEAGAARPTPPGEKPERTPGTTTPETATEEESAEETAEPEGEESEEESAAPSAPEPSPAPESGPPAGETPEEEPPPAPPAPEPTTAPPPPSEDPEPSQDPGGTEAEAVLALVNEERSRAGCQPLALDPALGALAAAHSRDMAERGYFGHTDPDGTTPWDRAAAAGVGHLGGENIARGQQDAASVMAGWMASEGHRANILNCDFTTLGVGVHHADGGPWWTQNFGF</sequence>
<dbReference type="PANTHER" id="PTHR31157:SF1">
    <property type="entry name" value="SCP DOMAIN-CONTAINING PROTEIN"/>
    <property type="match status" value="1"/>
</dbReference>
<feature type="compositionally biased region" description="Pro residues" evidence="1">
    <location>
        <begin position="128"/>
        <end position="144"/>
    </location>
</feature>
<feature type="region of interest" description="Disordered" evidence="1">
    <location>
        <begin position="31"/>
        <end position="156"/>
    </location>
</feature>
<evidence type="ECO:0000256" key="1">
    <source>
        <dbReference type="SAM" id="MobiDB-lite"/>
    </source>
</evidence>
<protein>
    <recommendedName>
        <fullName evidence="2">SCP domain-containing protein</fullName>
    </recommendedName>
</protein>
<dbReference type="AlphaFoldDB" id="A0A1W7CU40"/>
<dbReference type="OrthoDB" id="68195at2"/>
<accession>A0A1W7CU40</accession>